<evidence type="ECO:0000259" key="2">
    <source>
        <dbReference type="PROSITE" id="PS50041"/>
    </source>
</evidence>
<keyword evidence="4" id="KW-1185">Reference proteome</keyword>
<dbReference type="Proteomes" id="UP001175271">
    <property type="component" value="Unassembled WGS sequence"/>
</dbReference>
<feature type="domain" description="C-type lectin" evidence="2">
    <location>
        <begin position="28"/>
        <end position="124"/>
    </location>
</feature>
<protein>
    <recommendedName>
        <fullName evidence="2">C-type lectin domain-containing protein</fullName>
    </recommendedName>
</protein>
<evidence type="ECO:0000313" key="4">
    <source>
        <dbReference type="Proteomes" id="UP001175271"/>
    </source>
</evidence>
<dbReference type="PANTHER" id="PTHR22802">
    <property type="entry name" value="C-TYPE LECTIN SUPERFAMILY MEMBER"/>
    <property type="match status" value="1"/>
</dbReference>
<dbReference type="PANTHER" id="PTHR22802:SF396">
    <property type="entry name" value="C-TYPE LECTIN DOMAIN-CONTAINING PROTEIN"/>
    <property type="match status" value="1"/>
</dbReference>
<dbReference type="InterPro" id="IPR016187">
    <property type="entry name" value="CTDL_fold"/>
</dbReference>
<gene>
    <name evidence="3" type="ORF">QR680_015428</name>
</gene>
<dbReference type="InterPro" id="IPR016186">
    <property type="entry name" value="C-type_lectin-like/link_sf"/>
</dbReference>
<reference evidence="3" key="1">
    <citation type="submission" date="2023-06" db="EMBL/GenBank/DDBJ databases">
        <title>Genomic analysis of the entomopathogenic nematode Steinernema hermaphroditum.</title>
        <authorList>
            <person name="Schwarz E.M."/>
            <person name="Heppert J.K."/>
            <person name="Baniya A."/>
            <person name="Schwartz H.T."/>
            <person name="Tan C.-H."/>
            <person name="Antoshechkin I."/>
            <person name="Sternberg P.W."/>
            <person name="Goodrich-Blair H."/>
            <person name="Dillman A.R."/>
        </authorList>
    </citation>
    <scope>NUCLEOTIDE SEQUENCE</scope>
    <source>
        <strain evidence="3">PS9179</strain>
        <tissue evidence="3">Whole animal</tissue>
    </source>
</reference>
<name>A0AA39HA75_9BILA</name>
<dbReference type="PROSITE" id="PS50041">
    <property type="entry name" value="C_TYPE_LECTIN_2"/>
    <property type="match status" value="1"/>
</dbReference>
<dbReference type="SUPFAM" id="SSF56436">
    <property type="entry name" value="C-type lectin-like"/>
    <property type="match status" value="1"/>
</dbReference>
<evidence type="ECO:0000256" key="1">
    <source>
        <dbReference type="SAM" id="SignalP"/>
    </source>
</evidence>
<comment type="caution">
    <text evidence="3">The sequence shown here is derived from an EMBL/GenBank/DDBJ whole genome shotgun (WGS) entry which is preliminary data.</text>
</comment>
<dbReference type="CDD" id="cd00037">
    <property type="entry name" value="CLECT"/>
    <property type="match status" value="1"/>
</dbReference>
<proteinExistence type="predicted"/>
<accession>A0AA39HA75</accession>
<organism evidence="3 4">
    <name type="scientific">Steinernema hermaphroditum</name>
    <dbReference type="NCBI Taxonomy" id="289476"/>
    <lineage>
        <taxon>Eukaryota</taxon>
        <taxon>Metazoa</taxon>
        <taxon>Ecdysozoa</taxon>
        <taxon>Nematoda</taxon>
        <taxon>Chromadorea</taxon>
        <taxon>Rhabditida</taxon>
        <taxon>Tylenchina</taxon>
        <taxon>Panagrolaimomorpha</taxon>
        <taxon>Strongyloidoidea</taxon>
        <taxon>Steinernematidae</taxon>
        <taxon>Steinernema</taxon>
    </lineage>
</organism>
<sequence length="154" mass="17626">MLLLILLTCLSLTYAINMCEPEEILSYNGGKCFHFHYGERNFSEAQAYCEDRGGVLASIHNKWDAYTLLAQEQGIFWLGGQYSVGTWSWLDNSPFDFTLYPGRYPLYDCLVMNSGLHLWTDWDCADGDSRYITGFICEKTVERSSEDCGRDNGH</sequence>
<dbReference type="EMBL" id="JAUCMV010000004">
    <property type="protein sequence ID" value="KAK0400737.1"/>
    <property type="molecule type" value="Genomic_DNA"/>
</dbReference>
<dbReference type="InterPro" id="IPR001304">
    <property type="entry name" value="C-type_lectin-like"/>
</dbReference>
<feature type="chain" id="PRO_5041229637" description="C-type lectin domain-containing protein" evidence="1">
    <location>
        <begin position="16"/>
        <end position="154"/>
    </location>
</feature>
<evidence type="ECO:0000313" key="3">
    <source>
        <dbReference type="EMBL" id="KAK0400737.1"/>
    </source>
</evidence>
<dbReference type="AlphaFoldDB" id="A0AA39HA75"/>
<keyword evidence="1" id="KW-0732">Signal</keyword>
<feature type="signal peptide" evidence="1">
    <location>
        <begin position="1"/>
        <end position="15"/>
    </location>
</feature>
<dbReference type="Gene3D" id="3.10.100.10">
    <property type="entry name" value="Mannose-Binding Protein A, subunit A"/>
    <property type="match status" value="1"/>
</dbReference>
<dbReference type="InterPro" id="IPR051004">
    <property type="entry name" value="DC-SIGN_domain-containing"/>
</dbReference>
<dbReference type="SMART" id="SM00034">
    <property type="entry name" value="CLECT"/>
    <property type="match status" value="1"/>
</dbReference>
<dbReference type="Pfam" id="PF00059">
    <property type="entry name" value="Lectin_C"/>
    <property type="match status" value="1"/>
</dbReference>